<evidence type="ECO:0000313" key="4">
    <source>
        <dbReference type="Proteomes" id="UP000076234"/>
    </source>
</evidence>
<evidence type="ECO:0000313" key="3">
    <source>
        <dbReference type="EMBL" id="AMU94893.1"/>
    </source>
</evidence>
<dbReference type="PROSITE" id="PS51257">
    <property type="entry name" value="PROKAR_LIPOPROTEIN"/>
    <property type="match status" value="1"/>
</dbReference>
<dbReference type="EMBL" id="CP013342">
    <property type="protein sequence ID" value="AMU94893.1"/>
    <property type="molecule type" value="Genomic_DNA"/>
</dbReference>
<accession>A0A142VYK2</accession>
<evidence type="ECO:0008006" key="5">
    <source>
        <dbReference type="Google" id="ProtNLM"/>
    </source>
</evidence>
<organism evidence="3 4">
    <name type="scientific">Sphingopyxis terrae subsp. terrae NBRC 15098</name>
    <dbReference type="NCBI Taxonomy" id="1219058"/>
    <lineage>
        <taxon>Bacteria</taxon>
        <taxon>Pseudomonadati</taxon>
        <taxon>Pseudomonadota</taxon>
        <taxon>Alphaproteobacteria</taxon>
        <taxon>Sphingomonadales</taxon>
        <taxon>Sphingomonadaceae</taxon>
        <taxon>Sphingopyxis</taxon>
    </lineage>
</organism>
<protein>
    <recommendedName>
        <fullName evidence="5">Lipoprotein</fullName>
    </recommendedName>
</protein>
<evidence type="ECO:0000256" key="1">
    <source>
        <dbReference type="SAM" id="MobiDB-lite"/>
    </source>
</evidence>
<sequence>MTRWLFSAPLLLLAGCSGGSDGTDGTDDKAPAAEEQAADAPAGPSQNAPAQPAPAAGGASDADLAYVADPSVAPPKAPEAGVGIGEQAIPVAIRGRWALKAEDCGARPGTDLTALVIDAKTLRFFESAGDLARVRDRDVNRIVADYKFSGEGQQWDRLMLLGLADGGKTLVRRDYGDGAAPDAMRYTRCA</sequence>
<feature type="chain" id="PRO_5007502519" description="Lipoprotein" evidence="2">
    <location>
        <begin position="23"/>
        <end position="190"/>
    </location>
</feature>
<dbReference type="STRING" id="1219058.AOA14_09785"/>
<dbReference type="KEGG" id="ster:AOA14_09785"/>
<proteinExistence type="predicted"/>
<evidence type="ECO:0000256" key="2">
    <source>
        <dbReference type="SAM" id="SignalP"/>
    </source>
</evidence>
<keyword evidence="2" id="KW-0732">Signal</keyword>
<feature type="region of interest" description="Disordered" evidence="1">
    <location>
        <begin position="19"/>
        <end position="60"/>
    </location>
</feature>
<name>A0A142VYK2_9SPHN</name>
<reference evidence="4" key="1">
    <citation type="submission" date="2015-11" db="EMBL/GenBank/DDBJ databases">
        <title>Complete genome sequence of a polyethylene glycol-degrading strain Sphingopyxis terrae strain 203-1 (NBRC 15098).</title>
        <authorList>
            <person name="Yoshiyuki O."/>
            <person name="Shouta N."/>
            <person name="Nagata Y."/>
            <person name="Numata M."/>
            <person name="Tsuchikane K."/>
            <person name="Hosoyama A."/>
            <person name="Yamazoe A."/>
            <person name="Tsuda M."/>
            <person name="Fujita N."/>
            <person name="Kawai F."/>
        </authorList>
    </citation>
    <scope>NUCLEOTIDE SEQUENCE [LARGE SCALE GENOMIC DNA]</scope>
    <source>
        <strain evidence="4">203-1</strain>
    </source>
</reference>
<gene>
    <name evidence="3" type="ORF">AOA14_09785</name>
</gene>
<reference evidence="3 4" key="2">
    <citation type="journal article" date="2016" name="Genome Announc.">
        <title>Complete Genome Sequence of Sphingopyxis terrae Strain 203-1 (NBRC 111660), a Polyethylene Glycol Degrader.</title>
        <authorList>
            <person name="Ohtsubo Y."/>
            <person name="Nonoyama S."/>
            <person name="Nagata Y."/>
            <person name="Numata M."/>
            <person name="Tsuchikane K."/>
            <person name="Hosoyama A."/>
            <person name="Yamazoe A."/>
            <person name="Tsuda M."/>
            <person name="Fujita N."/>
            <person name="Kawai F."/>
        </authorList>
    </citation>
    <scope>NUCLEOTIDE SEQUENCE [LARGE SCALE GENOMIC DNA]</scope>
    <source>
        <strain evidence="3 4">203-1</strain>
    </source>
</reference>
<feature type="signal peptide" evidence="2">
    <location>
        <begin position="1"/>
        <end position="22"/>
    </location>
</feature>
<dbReference type="AlphaFoldDB" id="A0A142VYK2"/>
<feature type="compositionally biased region" description="Low complexity" evidence="1">
    <location>
        <begin position="33"/>
        <end position="60"/>
    </location>
</feature>
<dbReference type="Proteomes" id="UP000076234">
    <property type="component" value="Chromosome"/>
</dbReference>